<evidence type="ECO:0000256" key="7">
    <source>
        <dbReference type="SAM" id="MobiDB-lite"/>
    </source>
</evidence>
<dbReference type="SUPFAM" id="SSF103473">
    <property type="entry name" value="MFS general substrate transporter"/>
    <property type="match status" value="1"/>
</dbReference>
<feature type="transmembrane region" description="Helical" evidence="8">
    <location>
        <begin position="78"/>
        <end position="97"/>
    </location>
</feature>
<feature type="transmembrane region" description="Helical" evidence="8">
    <location>
        <begin position="363"/>
        <end position="387"/>
    </location>
</feature>
<evidence type="ECO:0000256" key="5">
    <source>
        <dbReference type="ARBA" id="ARBA00022989"/>
    </source>
</evidence>
<feature type="transmembrane region" description="Helical" evidence="8">
    <location>
        <begin position="341"/>
        <end position="357"/>
    </location>
</feature>
<dbReference type="Gene3D" id="1.20.1250.20">
    <property type="entry name" value="MFS general substrate transporter like domains"/>
    <property type="match status" value="2"/>
</dbReference>
<evidence type="ECO:0000256" key="1">
    <source>
        <dbReference type="ARBA" id="ARBA00004651"/>
    </source>
</evidence>
<feature type="region of interest" description="Disordered" evidence="7">
    <location>
        <begin position="466"/>
        <end position="529"/>
    </location>
</feature>
<feature type="transmembrane region" description="Helical" evidence="8">
    <location>
        <begin position="310"/>
        <end position="329"/>
    </location>
</feature>
<keyword evidence="6 8" id="KW-0472">Membrane</keyword>
<name>A0A175JFR7_ENTHI</name>
<dbReference type="VEuPathDB" id="AmoebaDB:EHI5A_001260"/>
<dbReference type="GO" id="GO:0022857">
    <property type="term" value="F:transmembrane transporter activity"/>
    <property type="evidence" value="ECO:0007669"/>
    <property type="project" value="InterPro"/>
</dbReference>
<evidence type="ECO:0000256" key="2">
    <source>
        <dbReference type="ARBA" id="ARBA00022448"/>
    </source>
</evidence>
<evidence type="ECO:0000256" key="4">
    <source>
        <dbReference type="ARBA" id="ARBA00022692"/>
    </source>
</evidence>
<dbReference type="PROSITE" id="PS50850">
    <property type="entry name" value="MFS"/>
    <property type="match status" value="1"/>
</dbReference>
<accession>A0A175JFR7</accession>
<keyword evidence="4 8" id="KW-0812">Transmembrane</keyword>
<evidence type="ECO:0000313" key="11">
    <source>
        <dbReference type="Proteomes" id="UP000078387"/>
    </source>
</evidence>
<keyword evidence="5 8" id="KW-1133">Transmembrane helix</keyword>
<feature type="transmembrane region" description="Helical" evidence="8">
    <location>
        <begin position="21"/>
        <end position="39"/>
    </location>
</feature>
<evidence type="ECO:0000256" key="3">
    <source>
        <dbReference type="ARBA" id="ARBA00022475"/>
    </source>
</evidence>
<reference evidence="10 11" key="1">
    <citation type="submission" date="2016-05" db="EMBL/GenBank/DDBJ databases">
        <title>First whole genome sequencing of Entamoeba histolytica HM1:IMSS-clone-6.</title>
        <authorList>
            <person name="Mukherjee Avik.K."/>
            <person name="Izumyama S."/>
            <person name="Nakada-Tsukui K."/>
            <person name="Nozaki T."/>
        </authorList>
    </citation>
    <scope>NUCLEOTIDE SEQUENCE [LARGE SCALE GENOMIC DNA]</scope>
    <source>
        <strain evidence="10 11">HM1:IMSS clone 6</strain>
    </source>
</reference>
<dbReference type="InterPro" id="IPR050171">
    <property type="entry name" value="MFS_Transporters"/>
</dbReference>
<feature type="transmembrane region" description="Helical" evidence="8">
    <location>
        <begin position="266"/>
        <end position="290"/>
    </location>
</feature>
<comment type="caution">
    <text evidence="10">The sequence shown here is derived from an EMBL/GenBank/DDBJ whole genome shotgun (WGS) entry which is preliminary data.</text>
</comment>
<feature type="transmembrane region" description="Helical" evidence="8">
    <location>
        <begin position="399"/>
        <end position="421"/>
    </location>
</feature>
<evidence type="ECO:0000256" key="6">
    <source>
        <dbReference type="ARBA" id="ARBA00023136"/>
    </source>
</evidence>
<keyword evidence="2" id="KW-0813">Transport</keyword>
<organism evidence="10 11">
    <name type="scientific">Entamoeba histolytica</name>
    <dbReference type="NCBI Taxonomy" id="5759"/>
    <lineage>
        <taxon>Eukaryota</taxon>
        <taxon>Amoebozoa</taxon>
        <taxon>Evosea</taxon>
        <taxon>Archamoebae</taxon>
        <taxon>Mastigamoebida</taxon>
        <taxon>Entamoebidae</taxon>
        <taxon>Entamoeba</taxon>
    </lineage>
</organism>
<evidence type="ECO:0000256" key="8">
    <source>
        <dbReference type="SAM" id="Phobius"/>
    </source>
</evidence>
<feature type="compositionally biased region" description="Basic and acidic residues" evidence="7">
    <location>
        <begin position="515"/>
        <end position="529"/>
    </location>
</feature>
<dbReference type="VEuPathDB" id="AmoebaDB:KM1_003070"/>
<dbReference type="Pfam" id="PF07690">
    <property type="entry name" value="MFS_1"/>
    <property type="match status" value="2"/>
</dbReference>
<dbReference type="VEuPathDB" id="AmoebaDB:EHI7A_149990"/>
<dbReference type="EMBL" id="BDEQ01000001">
    <property type="protein sequence ID" value="GAT92511.1"/>
    <property type="molecule type" value="Genomic_DNA"/>
</dbReference>
<dbReference type="Proteomes" id="UP000078387">
    <property type="component" value="Unassembled WGS sequence"/>
</dbReference>
<evidence type="ECO:0000259" key="9">
    <source>
        <dbReference type="PROSITE" id="PS50850"/>
    </source>
</evidence>
<dbReference type="PANTHER" id="PTHR23517">
    <property type="entry name" value="RESISTANCE PROTEIN MDTM, PUTATIVE-RELATED-RELATED"/>
    <property type="match status" value="1"/>
</dbReference>
<dbReference type="InterPro" id="IPR011701">
    <property type="entry name" value="MFS"/>
</dbReference>
<dbReference type="InterPro" id="IPR020846">
    <property type="entry name" value="MFS_dom"/>
</dbReference>
<feature type="domain" description="Major facilitator superfamily (MFS) profile" evidence="9">
    <location>
        <begin position="13"/>
        <end position="453"/>
    </location>
</feature>
<comment type="subcellular location">
    <subcellularLocation>
        <location evidence="1">Cell membrane</location>
        <topology evidence="1">Multi-pass membrane protein</topology>
    </subcellularLocation>
</comment>
<dbReference type="VEuPathDB" id="AmoebaDB:EHI_182490"/>
<feature type="transmembrane region" description="Helical" evidence="8">
    <location>
        <begin position="103"/>
        <end position="127"/>
    </location>
</feature>
<sequence>MKVIDILLLPTSNFFRYCLTGFLYNYSVFFYNIVIPFLADDYGGSSLELAAMISIGTGCVSFFSPFSGKIADKTNPFIIMRLGILAFIIALFFPLFIKNKMWALYVSMIIYGIGGGFFWAVIVGSVGKEAPKGQENRRSAIFSVSWSIGKAFGYLFGGLLKGILGIKSFYIALACLITIEIIYPIRLPKEVRERLKSEKQEKEKKDNQHSTQLNDIHIEMNDSHIIDNSTTGRNENEIINKEELNFKKKDEKVRYKWEGGEYKNKTYIYIGYIFNFAIKGTNWVISSQYIKLVKDFDIKINLFGANPNEMFVGVFFFCLYLAQTTSLVLMALTTQWTYRRSVILLGFIVTVILYLVMALSNCNWLLCILSYIAGLSSGFANQTSVYYSLRASTNNKGLFVGLSEITSGSGMTILPLVAGLLAKAYNDNHVPLYINICVIIMCIIVFDIIYRLMYFINSRRNAKRLNREEQPTPLSTVTQPQKPNNTSDEADDIQIPVEMVPTPLVGEQDTSPSEISRDDNQSLDSQEKE</sequence>
<feature type="transmembrane region" description="Helical" evidence="8">
    <location>
        <begin position="169"/>
        <end position="187"/>
    </location>
</feature>
<dbReference type="VEuPathDB" id="AmoebaDB:EHI8A_168280"/>
<gene>
    <name evidence="10" type="ORF">CL6EHI_182490</name>
</gene>
<feature type="transmembrane region" description="Helical" evidence="8">
    <location>
        <begin position="139"/>
        <end position="157"/>
    </location>
</feature>
<dbReference type="PANTHER" id="PTHR23517:SF3">
    <property type="entry name" value="INTEGRAL MEMBRANE TRANSPORT PROTEIN"/>
    <property type="match status" value="1"/>
</dbReference>
<feature type="compositionally biased region" description="Polar residues" evidence="7">
    <location>
        <begin position="472"/>
        <end position="487"/>
    </location>
</feature>
<protein>
    <submittedName>
        <fullName evidence="10">Transporter major facilitator family</fullName>
    </submittedName>
</protein>
<dbReference type="GO" id="GO:0005886">
    <property type="term" value="C:plasma membrane"/>
    <property type="evidence" value="ECO:0007669"/>
    <property type="project" value="UniProtKB-SubCell"/>
</dbReference>
<dbReference type="InterPro" id="IPR036259">
    <property type="entry name" value="MFS_trans_sf"/>
</dbReference>
<evidence type="ECO:0000313" key="10">
    <source>
        <dbReference type="EMBL" id="GAT92511.1"/>
    </source>
</evidence>
<feature type="transmembrane region" description="Helical" evidence="8">
    <location>
        <begin position="433"/>
        <end position="454"/>
    </location>
</feature>
<proteinExistence type="predicted"/>
<feature type="transmembrane region" description="Helical" evidence="8">
    <location>
        <begin position="45"/>
        <end position="66"/>
    </location>
</feature>
<keyword evidence="3" id="KW-1003">Cell membrane</keyword>
<dbReference type="eggNOG" id="ENOG502RF7J">
    <property type="taxonomic scope" value="Eukaryota"/>
</dbReference>
<dbReference type="AlphaFoldDB" id="A0A175JFR7"/>